<dbReference type="Proteomes" id="UP000078343">
    <property type="component" value="Unassembled WGS sequence"/>
</dbReference>
<dbReference type="InterPro" id="IPR038883">
    <property type="entry name" value="AN11006-like"/>
</dbReference>
<organism evidence="2 3">
    <name type="scientific">Fonsecaea erecta</name>
    <dbReference type="NCBI Taxonomy" id="1367422"/>
    <lineage>
        <taxon>Eukaryota</taxon>
        <taxon>Fungi</taxon>
        <taxon>Dikarya</taxon>
        <taxon>Ascomycota</taxon>
        <taxon>Pezizomycotina</taxon>
        <taxon>Eurotiomycetes</taxon>
        <taxon>Chaetothyriomycetidae</taxon>
        <taxon>Chaetothyriales</taxon>
        <taxon>Herpotrichiellaceae</taxon>
        <taxon>Fonsecaea</taxon>
    </lineage>
</organism>
<proteinExistence type="predicted"/>
<sequence length="368" mass="41901">MISSFKPGSLQRSNRAVSGWSGLGTTALSARIEETFKRLSSVPAPSAASSAVPNAIDQDSPATLSSAPIPQPRKILTPKGSARGSSTFVIPFLQFPAEIRLEIYSYFLWVPPEKLAQRCDRKRQDNRSVLRLARKNLRRLCHQISEEWDPLFFSTTTITVRNLLPDWDSLLISSTRPNSPLMNFGELWHKGLETISTPPQTRPLGSGLFRTDFLERQPPYKLNRIRKLQYLITGSSLERMDLTDLALLAAMIHGTKEDLLKSLEEVSICWRPLRVVRGFFKGSEIWAECSGTTDTWDKVKALFQPEDGFGCFQNWKMIRRMCIYKAFDVYPWFMFVHGSKVHELQLVFRKSQPPSAARHTEWVELPGI</sequence>
<accession>A0A178ZXA8</accession>
<dbReference type="EMBL" id="LVYI01000001">
    <property type="protein sequence ID" value="OAP64449.1"/>
    <property type="molecule type" value="Genomic_DNA"/>
</dbReference>
<dbReference type="OrthoDB" id="4121009at2759"/>
<feature type="region of interest" description="Disordered" evidence="1">
    <location>
        <begin position="45"/>
        <end position="79"/>
    </location>
</feature>
<evidence type="ECO:0008006" key="4">
    <source>
        <dbReference type="Google" id="ProtNLM"/>
    </source>
</evidence>
<dbReference type="PANTHER" id="PTHR42085:SF2">
    <property type="entry name" value="F-BOX DOMAIN-CONTAINING PROTEIN"/>
    <property type="match status" value="1"/>
</dbReference>
<dbReference type="RefSeq" id="XP_018697816.1">
    <property type="nucleotide sequence ID" value="XM_018831937.1"/>
</dbReference>
<evidence type="ECO:0000313" key="3">
    <source>
        <dbReference type="Proteomes" id="UP000078343"/>
    </source>
</evidence>
<dbReference type="AlphaFoldDB" id="A0A178ZXA8"/>
<reference evidence="2 3" key="1">
    <citation type="submission" date="2016-04" db="EMBL/GenBank/DDBJ databases">
        <title>Draft genome of Fonsecaea erecta CBS 125763.</title>
        <authorList>
            <person name="Weiss V.A."/>
            <person name="Vicente V.A."/>
            <person name="Raittz R.T."/>
            <person name="Moreno L.F."/>
            <person name="De Souza E.M."/>
            <person name="Pedrosa F.O."/>
            <person name="Steffens M.B."/>
            <person name="Faoro H."/>
            <person name="Tadra-Sfeir M.Z."/>
            <person name="Najafzadeh M.J."/>
            <person name="Felipe M.S."/>
            <person name="Teixeira M."/>
            <person name="Sun J."/>
            <person name="Xi L."/>
            <person name="Gomes R."/>
            <person name="De Azevedo C.M."/>
            <person name="Salgado C.G."/>
            <person name="Da Silva M.B."/>
            <person name="Nascimento M.F."/>
            <person name="Queiroz-Telles F."/>
            <person name="Attili D.S."/>
            <person name="Gorbushina A."/>
        </authorList>
    </citation>
    <scope>NUCLEOTIDE SEQUENCE [LARGE SCALE GENOMIC DNA]</scope>
    <source>
        <strain evidence="2 3">CBS 125763</strain>
    </source>
</reference>
<evidence type="ECO:0000313" key="2">
    <source>
        <dbReference type="EMBL" id="OAP64449.1"/>
    </source>
</evidence>
<name>A0A178ZXA8_9EURO</name>
<keyword evidence="3" id="KW-1185">Reference proteome</keyword>
<dbReference type="GeneID" id="30004591"/>
<comment type="caution">
    <text evidence="2">The sequence shown here is derived from an EMBL/GenBank/DDBJ whole genome shotgun (WGS) entry which is preliminary data.</text>
</comment>
<evidence type="ECO:0000256" key="1">
    <source>
        <dbReference type="SAM" id="MobiDB-lite"/>
    </source>
</evidence>
<dbReference type="PANTHER" id="PTHR42085">
    <property type="entry name" value="F-BOX DOMAIN-CONTAINING PROTEIN"/>
    <property type="match status" value="1"/>
</dbReference>
<gene>
    <name evidence="2" type="ORF">AYL99_00421</name>
</gene>
<feature type="compositionally biased region" description="Low complexity" evidence="1">
    <location>
        <begin position="45"/>
        <end position="55"/>
    </location>
</feature>
<protein>
    <recommendedName>
        <fullName evidence="4">F-box domain-containing protein</fullName>
    </recommendedName>
</protein>